<dbReference type="EMBL" id="FWZT01000003">
    <property type="protein sequence ID" value="SME99712.1"/>
    <property type="molecule type" value="Genomic_DNA"/>
</dbReference>
<feature type="domain" description="Methyl-accepting transducer" evidence="7">
    <location>
        <begin position="322"/>
        <end position="594"/>
    </location>
</feature>
<dbReference type="InterPro" id="IPR004089">
    <property type="entry name" value="MCPsignal_dom"/>
</dbReference>
<feature type="compositionally biased region" description="Low complexity" evidence="5">
    <location>
        <begin position="614"/>
        <end position="623"/>
    </location>
</feature>
<dbReference type="InterPro" id="IPR051310">
    <property type="entry name" value="MCP_chemotaxis"/>
</dbReference>
<dbReference type="PRINTS" id="PR00260">
    <property type="entry name" value="CHEMTRNSDUCR"/>
</dbReference>
<feature type="coiled-coil region" evidence="4">
    <location>
        <begin position="216"/>
        <end position="271"/>
    </location>
</feature>
<dbReference type="PANTHER" id="PTHR43531">
    <property type="entry name" value="PROTEIN ICFG"/>
    <property type="match status" value="1"/>
</dbReference>
<dbReference type="PANTHER" id="PTHR43531:SF11">
    <property type="entry name" value="METHYL-ACCEPTING CHEMOTAXIS PROTEIN 3"/>
    <property type="match status" value="1"/>
</dbReference>
<keyword evidence="4" id="KW-0175">Coiled coil</keyword>
<evidence type="ECO:0000256" key="5">
    <source>
        <dbReference type="SAM" id="MobiDB-lite"/>
    </source>
</evidence>
<dbReference type="GO" id="GO:0004888">
    <property type="term" value="F:transmembrane signaling receptor activity"/>
    <property type="evidence" value="ECO:0007669"/>
    <property type="project" value="InterPro"/>
</dbReference>
<feature type="transmembrane region" description="Helical" evidence="6">
    <location>
        <begin position="12"/>
        <end position="35"/>
    </location>
</feature>
<comment type="similarity">
    <text evidence="2">Belongs to the methyl-accepting chemotaxis (MCP) protein family.</text>
</comment>
<evidence type="ECO:0000259" key="7">
    <source>
        <dbReference type="PROSITE" id="PS50111"/>
    </source>
</evidence>
<dbReference type="InterPro" id="IPR004090">
    <property type="entry name" value="Chemotax_Me-accpt_rcpt"/>
</dbReference>
<proteinExistence type="inferred from homology"/>
<organism evidence="8 9">
    <name type="scientific">Pseudobacteriovorax antillogorgiicola</name>
    <dbReference type="NCBI Taxonomy" id="1513793"/>
    <lineage>
        <taxon>Bacteria</taxon>
        <taxon>Pseudomonadati</taxon>
        <taxon>Bdellovibrionota</taxon>
        <taxon>Oligoflexia</taxon>
        <taxon>Oligoflexales</taxon>
        <taxon>Pseudobacteriovoracaceae</taxon>
        <taxon>Pseudobacteriovorax</taxon>
    </lineage>
</organism>
<dbReference type="SUPFAM" id="SSF58104">
    <property type="entry name" value="Methyl-accepting chemotaxis protein (MCP) signaling domain"/>
    <property type="match status" value="1"/>
</dbReference>
<evidence type="ECO:0000313" key="9">
    <source>
        <dbReference type="Proteomes" id="UP000192907"/>
    </source>
</evidence>
<dbReference type="AlphaFoldDB" id="A0A1Y6BEQ7"/>
<dbReference type="GO" id="GO:0016020">
    <property type="term" value="C:membrane"/>
    <property type="evidence" value="ECO:0007669"/>
    <property type="project" value="InterPro"/>
</dbReference>
<dbReference type="GO" id="GO:0007165">
    <property type="term" value="P:signal transduction"/>
    <property type="evidence" value="ECO:0007669"/>
    <property type="project" value="UniProtKB-KW"/>
</dbReference>
<dbReference type="SMART" id="SM00283">
    <property type="entry name" value="MA"/>
    <property type="match status" value="1"/>
</dbReference>
<accession>A0A1Y6BEQ7</accession>
<evidence type="ECO:0000256" key="6">
    <source>
        <dbReference type="SAM" id="Phobius"/>
    </source>
</evidence>
<feature type="compositionally biased region" description="Basic and acidic residues" evidence="5">
    <location>
        <begin position="638"/>
        <end position="654"/>
    </location>
</feature>
<feature type="transmembrane region" description="Helical" evidence="6">
    <location>
        <begin position="285"/>
        <end position="309"/>
    </location>
</feature>
<feature type="region of interest" description="Disordered" evidence="5">
    <location>
        <begin position="611"/>
        <end position="654"/>
    </location>
</feature>
<evidence type="ECO:0000256" key="3">
    <source>
        <dbReference type="PROSITE-ProRule" id="PRU00284"/>
    </source>
</evidence>
<evidence type="ECO:0000256" key="4">
    <source>
        <dbReference type="SAM" id="Coils"/>
    </source>
</evidence>
<dbReference type="RefSeq" id="WP_132316337.1">
    <property type="nucleotide sequence ID" value="NZ_FWZT01000003.1"/>
</dbReference>
<dbReference type="Proteomes" id="UP000192907">
    <property type="component" value="Unassembled WGS sequence"/>
</dbReference>
<dbReference type="STRING" id="1513793.SAMN06296036_10324"/>
<keyword evidence="1" id="KW-0145">Chemotaxis</keyword>
<keyword evidence="9" id="KW-1185">Reference proteome</keyword>
<evidence type="ECO:0000256" key="1">
    <source>
        <dbReference type="ARBA" id="ARBA00022500"/>
    </source>
</evidence>
<dbReference type="Gene3D" id="1.10.287.950">
    <property type="entry name" value="Methyl-accepting chemotaxis protein"/>
    <property type="match status" value="1"/>
</dbReference>
<keyword evidence="6" id="KW-1133">Transmembrane helix</keyword>
<gene>
    <name evidence="8" type="ORF">SAMN06296036_10324</name>
</gene>
<evidence type="ECO:0000313" key="8">
    <source>
        <dbReference type="EMBL" id="SME99712.1"/>
    </source>
</evidence>
<dbReference type="PROSITE" id="PS50111">
    <property type="entry name" value="CHEMOTAXIS_TRANSDUC_2"/>
    <property type="match status" value="1"/>
</dbReference>
<reference evidence="9" key="1">
    <citation type="submission" date="2017-04" db="EMBL/GenBank/DDBJ databases">
        <authorList>
            <person name="Varghese N."/>
            <person name="Submissions S."/>
        </authorList>
    </citation>
    <scope>NUCLEOTIDE SEQUENCE [LARGE SCALE GENOMIC DNA]</scope>
    <source>
        <strain evidence="9">RKEM611</strain>
    </source>
</reference>
<sequence>MSVRSWSLSRKVGFSLLCLSGFSIIGAVLGVWYSLELSDAYESTIIEVELASSELAIIESSLHEVQALELATDGARLEQRLGVIENHFSKINHAIEILSEDRQNGINQVYIQSFAKASQAYREIISNQIQYKDLEGSLDEGLIGALTKSASSMARAIEKSQSWRKNQALVHLLRMREQEKNFQIFRDDKWFIQAESLGKRFQSFLSQDYTFSRGERRQLKRLSQGYLEQLNRLKKNHGDLRRAHEGLVEKRRQLINNLKQIRTDVHEFAENRIVQNQALKVQLEIFYVFIVVLILVISILSTIAVMRIVKDLGVTSRKLRKANRANRQSSSELGDASRVLSSAVVEQGSAIQETVATLNEITAMVRRSLDHAEKAAQNSKTSHDISHEGREVVAEMRQSMLEIKSSLEQLSEQSSKNNDRMSQTVKIIHEIRSKTGVINDIVFQTKLLSFNASVEAARAGKEGLGFAVVAQEIGNLATLSGKAAKDISSLLQQSQEDVDQIVQESRASLTKVMAETSAKVDAGAGISDRCESILAEVVDHATHVNRSMEEILEASREQAEGIQNISQAMDEIDSATMENSEIADRTASASLQLDRQAQYMSRELGKLECAVLGGKPQPGKQATKPPPKPPHHSKPKSKIREPRVGLENDFRQAS</sequence>
<dbReference type="GO" id="GO:0006935">
    <property type="term" value="P:chemotaxis"/>
    <property type="evidence" value="ECO:0007669"/>
    <property type="project" value="UniProtKB-KW"/>
</dbReference>
<evidence type="ECO:0000256" key="2">
    <source>
        <dbReference type="ARBA" id="ARBA00029447"/>
    </source>
</evidence>
<keyword evidence="3" id="KW-0807">Transducer</keyword>
<protein>
    <submittedName>
        <fullName evidence="8">Methyl-accepting chemotaxis protein</fullName>
    </submittedName>
</protein>
<dbReference type="OrthoDB" id="6167817at2"/>
<keyword evidence="6" id="KW-0472">Membrane</keyword>
<keyword evidence="6" id="KW-0812">Transmembrane</keyword>
<name>A0A1Y6BEQ7_9BACT</name>
<dbReference type="Pfam" id="PF00015">
    <property type="entry name" value="MCPsignal"/>
    <property type="match status" value="1"/>
</dbReference>